<feature type="transmembrane region" description="Helical" evidence="2">
    <location>
        <begin position="199"/>
        <end position="218"/>
    </location>
</feature>
<dbReference type="PANTHER" id="PTHR34473:SF2">
    <property type="entry name" value="UPF0699 TRANSMEMBRANE PROTEIN YDBT"/>
    <property type="match status" value="1"/>
</dbReference>
<keyword evidence="2" id="KW-1133">Transmembrane helix</keyword>
<dbReference type="EMBL" id="BMNG01000025">
    <property type="protein sequence ID" value="GGO58764.1"/>
    <property type="molecule type" value="Genomic_DNA"/>
</dbReference>
<feature type="domain" description="YdbS-like PH" evidence="3">
    <location>
        <begin position="433"/>
        <end position="507"/>
    </location>
</feature>
<comment type="caution">
    <text evidence="4">The sequence shown here is derived from an EMBL/GenBank/DDBJ whole genome shotgun (WGS) entry which is preliminary data.</text>
</comment>
<protein>
    <recommendedName>
        <fullName evidence="3">YdbS-like PH domain-containing protein</fullName>
    </recommendedName>
</protein>
<feature type="transmembrane region" description="Helical" evidence="2">
    <location>
        <begin position="246"/>
        <end position="270"/>
    </location>
</feature>
<sequence>MSTRTPVLDAAETPDAPQPPAGQQWQRLHPRMIVVSVSWLVGPAVPLLGAILVARDLLNSHGLIVLGSYVVVAGVQAGHEWVRYRTTRFRITDSKVELHSGLFFRTDKSIPRDRVRSADLTANPVHRLFGLAAVKVGTGQHTARSEDDELVLDGISRDQALQFRALLLNRGGATHPDGTAASPELPVPLARMRWSWARYAPLTVTTVAGVLAVVTGGSKLLDTLGLDLTDSGTARNVWDWLSSVPLALAVAVVAVVLLAVGVAGSLVAFAEAWYGFRLEREPEGSLHLVRGLLTSRSVSVAERRICGVELTRPLPLRLLSAARLNLLATGLGGHSARFSNPAQLMPAAPLDSAHQITADVLDLTSSPITQAALRGHPRPALRRRLVRGCLLAPAGAAALAGAGAGSGLLPWWTVAAAALLTAACGAPLARDAYRGLGHALHGDYLVVRQGTFVRRTVALRRERIVGWTGRQSYTQRRAGLCTLTATTAAGKGAVRIRDIGVAEGIAFAEATLPGLLAPFCETPAGTTNPLEDQVLRCVPEWRKEPCSKH</sequence>
<dbReference type="Pfam" id="PF03703">
    <property type="entry name" value="bPH_2"/>
    <property type="match status" value="2"/>
</dbReference>
<dbReference type="InterPro" id="IPR014529">
    <property type="entry name" value="UCP026631"/>
</dbReference>
<keyword evidence="2" id="KW-0812">Transmembrane</keyword>
<feature type="transmembrane region" description="Helical" evidence="2">
    <location>
        <begin position="60"/>
        <end position="82"/>
    </location>
</feature>
<name>A0ABQ2MTZ5_9ACTN</name>
<dbReference type="RefSeq" id="WP_189177508.1">
    <property type="nucleotide sequence ID" value="NZ_BMNG01000025.1"/>
</dbReference>
<evidence type="ECO:0000313" key="5">
    <source>
        <dbReference type="Proteomes" id="UP000656881"/>
    </source>
</evidence>
<proteinExistence type="predicted"/>
<feature type="region of interest" description="Disordered" evidence="1">
    <location>
        <begin position="1"/>
        <end position="23"/>
    </location>
</feature>
<feature type="domain" description="YdbS-like PH" evidence="3">
    <location>
        <begin position="84"/>
        <end position="166"/>
    </location>
</feature>
<accession>A0ABQ2MTZ5</accession>
<dbReference type="Proteomes" id="UP000656881">
    <property type="component" value="Unassembled WGS sequence"/>
</dbReference>
<keyword evidence="2" id="KW-0472">Membrane</keyword>
<evidence type="ECO:0000256" key="1">
    <source>
        <dbReference type="SAM" id="MobiDB-lite"/>
    </source>
</evidence>
<reference evidence="5" key="1">
    <citation type="journal article" date="2019" name="Int. J. Syst. Evol. Microbiol.">
        <title>The Global Catalogue of Microorganisms (GCM) 10K type strain sequencing project: providing services to taxonomists for standard genome sequencing and annotation.</title>
        <authorList>
            <consortium name="The Broad Institute Genomics Platform"/>
            <consortium name="The Broad Institute Genome Sequencing Center for Infectious Disease"/>
            <person name="Wu L."/>
            <person name="Ma J."/>
        </authorList>
    </citation>
    <scope>NUCLEOTIDE SEQUENCE [LARGE SCALE GENOMIC DNA]</scope>
    <source>
        <strain evidence="5">CGMCC 4.7349</strain>
    </source>
</reference>
<dbReference type="InterPro" id="IPR005182">
    <property type="entry name" value="YdbS-like_PH"/>
</dbReference>
<organism evidence="4 5">
    <name type="scientific">Streptomyces lasiicapitis</name>
    <dbReference type="NCBI Taxonomy" id="1923961"/>
    <lineage>
        <taxon>Bacteria</taxon>
        <taxon>Bacillati</taxon>
        <taxon>Actinomycetota</taxon>
        <taxon>Actinomycetes</taxon>
        <taxon>Kitasatosporales</taxon>
        <taxon>Streptomycetaceae</taxon>
        <taxon>Streptomyces</taxon>
    </lineage>
</organism>
<dbReference type="PIRSF" id="PIRSF026631">
    <property type="entry name" value="UCP026631"/>
    <property type="match status" value="1"/>
</dbReference>
<evidence type="ECO:0000256" key="2">
    <source>
        <dbReference type="SAM" id="Phobius"/>
    </source>
</evidence>
<gene>
    <name evidence="4" type="ORF">GCM10012286_78830</name>
</gene>
<evidence type="ECO:0000313" key="4">
    <source>
        <dbReference type="EMBL" id="GGO58764.1"/>
    </source>
</evidence>
<feature type="transmembrane region" description="Helical" evidence="2">
    <location>
        <begin position="385"/>
        <end position="405"/>
    </location>
</feature>
<dbReference type="PANTHER" id="PTHR34473">
    <property type="entry name" value="UPF0699 TRANSMEMBRANE PROTEIN YDBS"/>
    <property type="match status" value="1"/>
</dbReference>
<keyword evidence="5" id="KW-1185">Reference proteome</keyword>
<feature type="transmembrane region" description="Helical" evidence="2">
    <location>
        <begin position="33"/>
        <end position="54"/>
    </location>
</feature>
<evidence type="ECO:0000259" key="3">
    <source>
        <dbReference type="Pfam" id="PF03703"/>
    </source>
</evidence>